<evidence type="ECO:0000256" key="1">
    <source>
        <dbReference type="ARBA" id="ARBA00022679"/>
    </source>
</evidence>
<dbReference type="Proteomes" id="UP000095517">
    <property type="component" value="Unassembled WGS sequence"/>
</dbReference>
<evidence type="ECO:0000313" key="2">
    <source>
        <dbReference type="EMBL" id="CUO51384.1"/>
    </source>
</evidence>
<keyword evidence="1 2" id="KW-0808">Transferase</keyword>
<keyword evidence="2" id="KW-0328">Glycosyltransferase</keyword>
<dbReference type="Pfam" id="PF04488">
    <property type="entry name" value="Gly_transf_sug"/>
    <property type="match status" value="1"/>
</dbReference>
<dbReference type="GO" id="GO:0000030">
    <property type="term" value="F:mannosyltransferase activity"/>
    <property type="evidence" value="ECO:0007669"/>
    <property type="project" value="TreeGrafter"/>
</dbReference>
<dbReference type="RefSeq" id="WP_055279111.1">
    <property type="nucleotide sequence ID" value="NZ_CABIXA010000010.1"/>
</dbReference>
<dbReference type="InterPro" id="IPR007577">
    <property type="entry name" value="GlycoTrfase_DXD_sugar-bd_CS"/>
</dbReference>
<dbReference type="GO" id="GO:0016020">
    <property type="term" value="C:membrane"/>
    <property type="evidence" value="ECO:0007669"/>
    <property type="project" value="GOC"/>
</dbReference>
<dbReference type="InterPro" id="IPR051706">
    <property type="entry name" value="Glycosyltransferase_domain"/>
</dbReference>
<gene>
    <name evidence="2" type="ORF">ERS852397_02201</name>
</gene>
<protein>
    <submittedName>
        <fullName evidence="2">Mannosyltransferase OCH1 and related enzymes</fullName>
    </submittedName>
</protein>
<organism evidence="2 3">
    <name type="scientific">Bacteroides finegoldii</name>
    <dbReference type="NCBI Taxonomy" id="338188"/>
    <lineage>
        <taxon>Bacteria</taxon>
        <taxon>Pseudomonadati</taxon>
        <taxon>Bacteroidota</taxon>
        <taxon>Bacteroidia</taxon>
        <taxon>Bacteroidales</taxon>
        <taxon>Bacteroidaceae</taxon>
        <taxon>Bacteroides</taxon>
    </lineage>
</organism>
<name>A0A174FMD7_9BACE</name>
<dbReference type="STRING" id="338188.ERS852397_02201"/>
<dbReference type="PANTHER" id="PTHR32385:SF15">
    <property type="entry name" value="INOSITOL PHOSPHOCERAMIDE MANNOSYLTRANSFERASE 1"/>
    <property type="match status" value="1"/>
</dbReference>
<dbReference type="SUPFAM" id="SSF53448">
    <property type="entry name" value="Nucleotide-diphospho-sugar transferases"/>
    <property type="match status" value="1"/>
</dbReference>
<proteinExistence type="predicted"/>
<dbReference type="GO" id="GO:0051999">
    <property type="term" value="P:mannosyl-inositol phosphorylceramide biosynthetic process"/>
    <property type="evidence" value="ECO:0007669"/>
    <property type="project" value="TreeGrafter"/>
</dbReference>
<evidence type="ECO:0000313" key="3">
    <source>
        <dbReference type="Proteomes" id="UP000095517"/>
    </source>
</evidence>
<dbReference type="Gene3D" id="3.90.550.20">
    <property type="match status" value="1"/>
</dbReference>
<dbReference type="PANTHER" id="PTHR32385">
    <property type="entry name" value="MANNOSYL PHOSPHORYLINOSITOL CERAMIDE SYNTHASE"/>
    <property type="match status" value="1"/>
</dbReference>
<dbReference type="EMBL" id="CYZH01000010">
    <property type="protein sequence ID" value="CUO51384.1"/>
    <property type="molecule type" value="Genomic_DNA"/>
</dbReference>
<reference evidence="2 3" key="1">
    <citation type="submission" date="2015-09" db="EMBL/GenBank/DDBJ databases">
        <authorList>
            <consortium name="Pathogen Informatics"/>
        </authorList>
    </citation>
    <scope>NUCLEOTIDE SEQUENCE [LARGE SCALE GENOMIC DNA]</scope>
    <source>
        <strain evidence="2 3">2789STDY5608840</strain>
    </source>
</reference>
<dbReference type="AlphaFoldDB" id="A0A174FMD7"/>
<sequence>MIPKIIHCVWLSGEEKPSIYLNCIQTWKNIMPDYEIKEWSLANLPEEVINHIFVSSAIREKKWAYATDYIRVWVLYNYGGIYMDMDVMIYKRLDPFLKHSAFSCIEFNPKNFYKNLCKGKTENLYGLNIEAAIIGAHQTHPWIKDILDFYKGMEFVNNPSFYHKIIMPLVISKISIEYGFKYIPVYQVLNDDVHIYPPDVFSSCYNTAIMKSNSCSEYGNNQIRYAYHLCAHSWYESLEQDSLFFKLKKTLIGILGKKKVFFFKRIFIKKRIFNQL</sequence>
<accession>A0A174FMD7</accession>
<dbReference type="InterPro" id="IPR029044">
    <property type="entry name" value="Nucleotide-diphossugar_trans"/>
</dbReference>